<feature type="transmembrane region" description="Helical" evidence="5">
    <location>
        <begin position="130"/>
        <end position="151"/>
    </location>
</feature>
<evidence type="ECO:0000313" key="6">
    <source>
        <dbReference type="EMBL" id="KAL0578094.1"/>
    </source>
</evidence>
<organism evidence="6 7">
    <name type="scientific">Marasmius crinis-equi</name>
    <dbReference type="NCBI Taxonomy" id="585013"/>
    <lineage>
        <taxon>Eukaryota</taxon>
        <taxon>Fungi</taxon>
        <taxon>Dikarya</taxon>
        <taxon>Basidiomycota</taxon>
        <taxon>Agaricomycotina</taxon>
        <taxon>Agaricomycetes</taxon>
        <taxon>Agaricomycetidae</taxon>
        <taxon>Agaricales</taxon>
        <taxon>Marasmiineae</taxon>
        <taxon>Marasmiaceae</taxon>
        <taxon>Marasmius</taxon>
    </lineage>
</organism>
<keyword evidence="2 5" id="KW-0812">Transmembrane</keyword>
<feature type="transmembrane region" description="Helical" evidence="5">
    <location>
        <begin position="102"/>
        <end position="123"/>
    </location>
</feature>
<gene>
    <name evidence="6" type="ORF">V5O48_003912</name>
</gene>
<dbReference type="PANTHER" id="PTHR12242">
    <property type="entry name" value="OS02G0130600 PROTEIN-RELATED"/>
    <property type="match status" value="1"/>
</dbReference>
<evidence type="ECO:0000256" key="1">
    <source>
        <dbReference type="ARBA" id="ARBA00004127"/>
    </source>
</evidence>
<dbReference type="PANTHER" id="PTHR12242:SF1">
    <property type="entry name" value="MYND-TYPE DOMAIN-CONTAINING PROTEIN"/>
    <property type="match status" value="1"/>
</dbReference>
<feature type="transmembrane region" description="Helical" evidence="5">
    <location>
        <begin position="22"/>
        <end position="48"/>
    </location>
</feature>
<name>A0ABR3FRL3_9AGAR</name>
<evidence type="ECO:0000256" key="2">
    <source>
        <dbReference type="ARBA" id="ARBA00022692"/>
    </source>
</evidence>
<evidence type="ECO:0000256" key="5">
    <source>
        <dbReference type="SAM" id="Phobius"/>
    </source>
</evidence>
<keyword evidence="3 5" id="KW-1133">Transmembrane helix</keyword>
<feature type="transmembrane region" description="Helical" evidence="5">
    <location>
        <begin position="69"/>
        <end position="90"/>
    </location>
</feature>
<dbReference type="Proteomes" id="UP001465976">
    <property type="component" value="Unassembled WGS sequence"/>
</dbReference>
<proteinExistence type="predicted"/>
<dbReference type="InterPro" id="IPR006838">
    <property type="entry name" value="ADTRP_AIG1"/>
</dbReference>
<comment type="caution">
    <text evidence="6">The sequence shown here is derived from an EMBL/GenBank/DDBJ whole genome shotgun (WGS) entry which is preliminary data.</text>
</comment>
<accession>A0ABR3FRL3</accession>
<comment type="subcellular location">
    <subcellularLocation>
        <location evidence="1">Endomembrane system</location>
        <topology evidence="1">Multi-pass membrane protein</topology>
    </subcellularLocation>
</comment>
<evidence type="ECO:0000256" key="3">
    <source>
        <dbReference type="ARBA" id="ARBA00022989"/>
    </source>
</evidence>
<dbReference type="Pfam" id="PF04750">
    <property type="entry name" value="Far-17a_AIG1"/>
    <property type="match status" value="1"/>
</dbReference>
<sequence>MGTLIYILVHDAIVTKDAGDNFAYFTILTYIGICSYYWASFVQTLCFIRRNYEGYPLQNWWKTLQVLHLMLQNTIMNLPIIVTVAFWALLSSPTTLSTPFLAWRNISIHILNSVFCVFEILFTNNPPPRWINLPFMILLIGLYTAYAYLVHATQGFYPYKFLDPSEYHEKVGIYIAGIIVGEIVIFVIVWGLMKLRHKIFPAKKDGGIPVQMKELERGRAPV</sequence>
<evidence type="ECO:0000256" key="4">
    <source>
        <dbReference type="ARBA" id="ARBA00023136"/>
    </source>
</evidence>
<keyword evidence="7" id="KW-1185">Reference proteome</keyword>
<dbReference type="EMBL" id="JBAHYK010000120">
    <property type="protein sequence ID" value="KAL0578094.1"/>
    <property type="molecule type" value="Genomic_DNA"/>
</dbReference>
<protein>
    <submittedName>
        <fullName evidence="6">Uncharacterized protein</fullName>
    </submittedName>
</protein>
<keyword evidence="4 5" id="KW-0472">Membrane</keyword>
<evidence type="ECO:0000313" key="7">
    <source>
        <dbReference type="Proteomes" id="UP001465976"/>
    </source>
</evidence>
<feature type="transmembrane region" description="Helical" evidence="5">
    <location>
        <begin position="171"/>
        <end position="193"/>
    </location>
</feature>
<reference evidence="6 7" key="1">
    <citation type="submission" date="2024-02" db="EMBL/GenBank/DDBJ databases">
        <title>A draft genome for the cacao thread blight pathogen Marasmius crinis-equi.</title>
        <authorList>
            <person name="Cohen S.P."/>
            <person name="Baruah I.K."/>
            <person name="Amoako-Attah I."/>
            <person name="Bukari Y."/>
            <person name="Meinhardt L.W."/>
            <person name="Bailey B.A."/>
        </authorList>
    </citation>
    <scope>NUCLEOTIDE SEQUENCE [LARGE SCALE GENOMIC DNA]</scope>
    <source>
        <strain evidence="6 7">GH-76</strain>
    </source>
</reference>